<dbReference type="Proteomes" id="UP001152523">
    <property type="component" value="Unassembled WGS sequence"/>
</dbReference>
<feature type="signal peptide" evidence="2">
    <location>
        <begin position="1"/>
        <end position="22"/>
    </location>
</feature>
<reference evidence="3" key="1">
    <citation type="submission" date="2022-07" db="EMBL/GenBank/DDBJ databases">
        <authorList>
            <person name="Macas J."/>
            <person name="Novak P."/>
            <person name="Neumann P."/>
        </authorList>
    </citation>
    <scope>NUCLEOTIDE SEQUENCE</scope>
</reference>
<sequence>MSLSLFEGSYIILISFSSQCQAQYPTSSSPQFTDTNVSVTSTYFPSNEPHNQQEDLEEADLKRLSSLEEVLNKLAQNQLRADSRMQMIETRMQNMENQLGQIAKALSEESERSHPSDTKAQPEETNRDDHVSESDCEGGNMMDDTFLDAFEDPDENSVNESWDAFMGSDTESGGEVVNFHDICEEEEDFSMVQFDYEDESFILHFCADEGYEDHVLPSCADEGYEDHVLTNLKICAT</sequence>
<evidence type="ECO:0000313" key="3">
    <source>
        <dbReference type="EMBL" id="CAH9105994.1"/>
    </source>
</evidence>
<evidence type="ECO:0000256" key="2">
    <source>
        <dbReference type="SAM" id="SignalP"/>
    </source>
</evidence>
<name>A0AAV0DRQ2_9ASTE</name>
<proteinExistence type="predicted"/>
<keyword evidence="2" id="KW-0732">Signal</keyword>
<comment type="caution">
    <text evidence="3">The sequence shown here is derived from an EMBL/GenBank/DDBJ whole genome shotgun (WGS) entry which is preliminary data.</text>
</comment>
<accession>A0AAV0DRQ2</accession>
<dbReference type="AlphaFoldDB" id="A0AAV0DRQ2"/>
<dbReference type="EMBL" id="CAMAPF010000133">
    <property type="protein sequence ID" value="CAH9105994.1"/>
    <property type="molecule type" value="Genomic_DNA"/>
</dbReference>
<gene>
    <name evidence="3" type="ORF">CEPIT_LOCUS17411</name>
</gene>
<organism evidence="3 4">
    <name type="scientific">Cuscuta epithymum</name>
    <dbReference type="NCBI Taxonomy" id="186058"/>
    <lineage>
        <taxon>Eukaryota</taxon>
        <taxon>Viridiplantae</taxon>
        <taxon>Streptophyta</taxon>
        <taxon>Embryophyta</taxon>
        <taxon>Tracheophyta</taxon>
        <taxon>Spermatophyta</taxon>
        <taxon>Magnoliopsida</taxon>
        <taxon>eudicotyledons</taxon>
        <taxon>Gunneridae</taxon>
        <taxon>Pentapetalae</taxon>
        <taxon>asterids</taxon>
        <taxon>lamiids</taxon>
        <taxon>Solanales</taxon>
        <taxon>Convolvulaceae</taxon>
        <taxon>Cuscuteae</taxon>
        <taxon>Cuscuta</taxon>
        <taxon>Cuscuta subgen. Cuscuta</taxon>
    </lineage>
</organism>
<evidence type="ECO:0000313" key="4">
    <source>
        <dbReference type="Proteomes" id="UP001152523"/>
    </source>
</evidence>
<feature type="chain" id="PRO_5043773713" evidence="2">
    <location>
        <begin position="23"/>
        <end position="237"/>
    </location>
</feature>
<feature type="region of interest" description="Disordered" evidence="1">
    <location>
        <begin position="106"/>
        <end position="145"/>
    </location>
</feature>
<evidence type="ECO:0000256" key="1">
    <source>
        <dbReference type="SAM" id="MobiDB-lite"/>
    </source>
</evidence>
<keyword evidence="4" id="KW-1185">Reference proteome</keyword>
<feature type="compositionally biased region" description="Basic and acidic residues" evidence="1">
    <location>
        <begin position="106"/>
        <end position="133"/>
    </location>
</feature>
<protein>
    <submittedName>
        <fullName evidence="3">Uncharacterized protein</fullName>
    </submittedName>
</protein>